<comment type="caution">
    <text evidence="2">The sequence shown here is derived from an EMBL/GenBank/DDBJ whole genome shotgun (WGS) entry which is preliminary data.</text>
</comment>
<evidence type="ECO:0000313" key="2">
    <source>
        <dbReference type="EMBL" id="KAB1648546.1"/>
    </source>
</evidence>
<accession>A0A7C8BUT9</accession>
<evidence type="ECO:0000313" key="3">
    <source>
        <dbReference type="Proteomes" id="UP000479639"/>
    </source>
</evidence>
<organism evidence="2 3">
    <name type="scientific">Adlercreutzia muris</name>
    <dbReference type="NCBI Taxonomy" id="1796610"/>
    <lineage>
        <taxon>Bacteria</taxon>
        <taxon>Bacillati</taxon>
        <taxon>Actinomycetota</taxon>
        <taxon>Coriobacteriia</taxon>
        <taxon>Eggerthellales</taxon>
        <taxon>Eggerthellaceae</taxon>
        <taxon>Adlercreutzia</taxon>
    </lineage>
</organism>
<sequence length="115" mass="12480">MNSDPDYLGGQASFHAQQRAEKYAKAVALEVLGSYGRTHQIDDLIEAVAQAKEIEVPEEILDHAAQLSAYVTMARYPAGFEISAEDAREAIAYSDEVVGFLVDIGFGKILGMEGE</sequence>
<name>A0A7C8BUT9_9ACTN</name>
<dbReference type="AlphaFoldDB" id="A0A7C8BUT9"/>
<dbReference type="Gene3D" id="1.20.120.330">
    <property type="entry name" value="Nucleotidyltransferases domain 2"/>
    <property type="match status" value="1"/>
</dbReference>
<proteinExistence type="predicted"/>
<dbReference type="Proteomes" id="UP000479639">
    <property type="component" value="Unassembled WGS sequence"/>
</dbReference>
<protein>
    <submittedName>
        <fullName evidence="2">HEPN domain-containing protein</fullName>
    </submittedName>
</protein>
<keyword evidence="3" id="KW-1185">Reference proteome</keyword>
<dbReference type="EMBL" id="WAJS01000015">
    <property type="protein sequence ID" value="KAB1648546.1"/>
    <property type="molecule type" value="Genomic_DNA"/>
</dbReference>
<dbReference type="PROSITE" id="PS50910">
    <property type="entry name" value="HEPN"/>
    <property type="match status" value="1"/>
</dbReference>
<feature type="domain" description="HEPN" evidence="1">
    <location>
        <begin position="1"/>
        <end position="97"/>
    </location>
</feature>
<dbReference type="SUPFAM" id="SSF81593">
    <property type="entry name" value="Nucleotidyltransferase substrate binding subunit/domain"/>
    <property type="match status" value="1"/>
</dbReference>
<reference evidence="2 3" key="1">
    <citation type="submission" date="2019-09" db="EMBL/GenBank/DDBJ databases">
        <title>Whole genome shotgun sequencing (WGS) of Ellagibacter isourolithinifaciens DSM 104140(T) and Adlercreutzia muris DSM 29508(T).</title>
        <authorList>
            <person name="Stoll D.A."/>
            <person name="Danylec N."/>
            <person name="Huch M."/>
        </authorList>
    </citation>
    <scope>NUCLEOTIDE SEQUENCE [LARGE SCALE GENOMIC DNA]</scope>
    <source>
        <strain evidence="2 3">DSM 29508</strain>
    </source>
</reference>
<dbReference type="SMART" id="SM00748">
    <property type="entry name" value="HEPN"/>
    <property type="match status" value="1"/>
</dbReference>
<evidence type="ECO:0000259" key="1">
    <source>
        <dbReference type="PROSITE" id="PS50910"/>
    </source>
</evidence>
<dbReference type="InterPro" id="IPR007842">
    <property type="entry name" value="HEPN_dom"/>
</dbReference>
<dbReference type="Pfam" id="PF05168">
    <property type="entry name" value="HEPN"/>
    <property type="match status" value="1"/>
</dbReference>
<gene>
    <name evidence="2" type="ORF">F8D48_05875</name>
</gene>